<protein>
    <submittedName>
        <fullName evidence="2">Putative membrane protein</fullName>
    </submittedName>
</protein>
<gene>
    <name evidence="2" type="ORF">ECO111_p1-099</name>
</gene>
<accession>A0A0D3QSZ5</accession>
<evidence type="ECO:0000256" key="1">
    <source>
        <dbReference type="SAM" id="Phobius"/>
    </source>
</evidence>
<dbReference type="EMBL" id="KJ999732">
    <property type="protein sequence ID" value="AJR16909.1"/>
    <property type="molecule type" value="Genomic_DNA"/>
</dbReference>
<name>A0A0D3QSZ5_SALET</name>
<proteinExistence type="predicted"/>
<keyword evidence="1" id="KW-1133">Transmembrane helix</keyword>
<feature type="transmembrane region" description="Helical" evidence="1">
    <location>
        <begin position="12"/>
        <end position="33"/>
    </location>
</feature>
<organism evidence="2">
    <name type="scientific">Salmonella enterica subsp. enterica serovar 4,5:i:-</name>
    <dbReference type="NCBI Taxonomy" id="1619252"/>
    <lineage>
        <taxon>Bacteria</taxon>
        <taxon>Pseudomonadati</taxon>
        <taxon>Pseudomonadota</taxon>
        <taxon>Gammaproteobacteria</taxon>
        <taxon>Enterobacterales</taxon>
        <taxon>Enterobacteriaceae</taxon>
        <taxon>Salmonella</taxon>
    </lineage>
</organism>
<dbReference type="AlphaFoldDB" id="A0A0D3QSZ5"/>
<keyword evidence="1" id="KW-0812">Transmembrane</keyword>
<evidence type="ECO:0000313" key="2">
    <source>
        <dbReference type="EMBL" id="AJR16909.1"/>
    </source>
</evidence>
<keyword evidence="1" id="KW-0472">Membrane</keyword>
<reference evidence="2" key="1">
    <citation type="journal article" date="2015" name="Appl. Environ. Microbiol.">
        <title>Extensive Genetic Variability Linked to IS26 Insertions in the fljB Promoter Region of Atypical Monophasic Variants of Salmonella enterica Serovar Typhimurium.</title>
        <authorList>
            <person name="Boland C."/>
            <person name="Bertrand S."/>
            <person name="Mattheus W."/>
            <person name="Dierick K."/>
            <person name="Jasson V."/>
            <person name="Rosseel T."/>
            <person name="Van Borm S."/>
            <person name="Mahillon J."/>
            <person name="Wattiau P."/>
        </authorList>
    </citation>
    <scope>NUCLEOTIDE SEQUENCE</scope>
    <source>
        <strain evidence="2">VAR-2009/08643/1</strain>
    </source>
</reference>
<sequence length="99" mass="11348">MENLDVVSAVDFYLEKAFYLFGFIMLGMAWLTFRAGSTYQHFKNADKLVSEGRGSVSSGKEPEMIRRLKFQTLIWYIANCVVLALSTIAFGYLFYLLHS</sequence>
<feature type="transmembrane region" description="Helical" evidence="1">
    <location>
        <begin position="73"/>
        <end position="97"/>
    </location>
</feature>